<dbReference type="STRING" id="479433.Caci_0560"/>
<dbReference type="HOGENOM" id="CLU_083287_4_2_11"/>
<reference evidence="2 3" key="1">
    <citation type="journal article" date="2009" name="Stand. Genomic Sci.">
        <title>Complete genome sequence of Catenulispora acidiphila type strain (ID 139908).</title>
        <authorList>
            <person name="Copeland A."/>
            <person name="Lapidus A."/>
            <person name="Glavina Del Rio T."/>
            <person name="Nolan M."/>
            <person name="Lucas S."/>
            <person name="Chen F."/>
            <person name="Tice H."/>
            <person name="Cheng J.F."/>
            <person name="Bruce D."/>
            <person name="Goodwin L."/>
            <person name="Pitluck S."/>
            <person name="Mikhailova N."/>
            <person name="Pati A."/>
            <person name="Ivanova N."/>
            <person name="Mavromatis K."/>
            <person name="Chen A."/>
            <person name="Palaniappan K."/>
            <person name="Chain P."/>
            <person name="Land M."/>
            <person name="Hauser L."/>
            <person name="Chang Y.J."/>
            <person name="Jeffries C.D."/>
            <person name="Chertkov O."/>
            <person name="Brettin T."/>
            <person name="Detter J.C."/>
            <person name="Han C."/>
            <person name="Ali Z."/>
            <person name="Tindall B.J."/>
            <person name="Goker M."/>
            <person name="Bristow J."/>
            <person name="Eisen J.A."/>
            <person name="Markowitz V."/>
            <person name="Hugenholtz P."/>
            <person name="Kyrpides N.C."/>
            <person name="Klenk H.P."/>
        </authorList>
    </citation>
    <scope>NUCLEOTIDE SEQUENCE [LARGE SCALE GENOMIC DNA]</scope>
    <source>
        <strain evidence="3">DSM 44928 / JCM 14897 / NBRC 102108 / NRRL B-24433 / ID139908</strain>
    </source>
</reference>
<organism evidence="2 3">
    <name type="scientific">Catenulispora acidiphila (strain DSM 44928 / JCM 14897 / NBRC 102108 / NRRL B-24433 / ID139908)</name>
    <dbReference type="NCBI Taxonomy" id="479433"/>
    <lineage>
        <taxon>Bacteria</taxon>
        <taxon>Bacillati</taxon>
        <taxon>Actinomycetota</taxon>
        <taxon>Actinomycetes</taxon>
        <taxon>Catenulisporales</taxon>
        <taxon>Catenulisporaceae</taxon>
        <taxon>Catenulispora</taxon>
    </lineage>
</organism>
<name>C7PXE6_CATAD</name>
<dbReference type="AlphaFoldDB" id="C7PXE6"/>
<keyword evidence="3" id="KW-1185">Reference proteome</keyword>
<dbReference type="EMBL" id="CP001700">
    <property type="protein sequence ID" value="ACU69497.1"/>
    <property type="molecule type" value="Genomic_DNA"/>
</dbReference>
<dbReference type="PANTHER" id="PTHR33164">
    <property type="entry name" value="TRANSCRIPTIONAL REGULATOR, MARR FAMILY"/>
    <property type="match status" value="1"/>
</dbReference>
<dbReference type="InterPro" id="IPR039422">
    <property type="entry name" value="MarR/SlyA-like"/>
</dbReference>
<dbReference type="Proteomes" id="UP000000851">
    <property type="component" value="Chromosome"/>
</dbReference>
<proteinExistence type="predicted"/>
<protein>
    <submittedName>
        <fullName evidence="2">Transcriptional regulator, MarR family</fullName>
    </submittedName>
</protein>
<feature type="domain" description="HTH marR-type" evidence="1">
    <location>
        <begin position="12"/>
        <end position="144"/>
    </location>
</feature>
<dbReference type="InParanoid" id="C7PXE6"/>
<evidence type="ECO:0000313" key="3">
    <source>
        <dbReference type="Proteomes" id="UP000000851"/>
    </source>
</evidence>
<dbReference type="PROSITE" id="PS50995">
    <property type="entry name" value="HTH_MARR_2"/>
    <property type="match status" value="1"/>
</dbReference>
<accession>C7PXE6</accession>
<dbReference type="GO" id="GO:0006950">
    <property type="term" value="P:response to stress"/>
    <property type="evidence" value="ECO:0007669"/>
    <property type="project" value="TreeGrafter"/>
</dbReference>
<dbReference type="InterPro" id="IPR000835">
    <property type="entry name" value="HTH_MarR-typ"/>
</dbReference>
<dbReference type="Gene3D" id="1.10.10.10">
    <property type="entry name" value="Winged helix-like DNA-binding domain superfamily/Winged helix DNA-binding domain"/>
    <property type="match status" value="1"/>
</dbReference>
<gene>
    <name evidence="2" type="ordered locus">Caci_0560</name>
</gene>
<dbReference type="GO" id="GO:0003700">
    <property type="term" value="F:DNA-binding transcription factor activity"/>
    <property type="evidence" value="ECO:0007669"/>
    <property type="project" value="InterPro"/>
</dbReference>
<dbReference type="PRINTS" id="PR00598">
    <property type="entry name" value="HTHMARR"/>
</dbReference>
<dbReference type="eggNOG" id="COG1846">
    <property type="taxonomic scope" value="Bacteria"/>
</dbReference>
<evidence type="ECO:0000259" key="1">
    <source>
        <dbReference type="PROSITE" id="PS50995"/>
    </source>
</evidence>
<dbReference type="Pfam" id="PF12802">
    <property type="entry name" value="MarR_2"/>
    <property type="match status" value="1"/>
</dbReference>
<dbReference type="SUPFAM" id="SSF46785">
    <property type="entry name" value="Winged helix' DNA-binding domain"/>
    <property type="match status" value="1"/>
</dbReference>
<dbReference type="KEGG" id="cai:Caci_0560"/>
<evidence type="ECO:0000313" key="2">
    <source>
        <dbReference type="EMBL" id="ACU69497.1"/>
    </source>
</evidence>
<dbReference type="RefSeq" id="WP_012784792.1">
    <property type="nucleotide sequence ID" value="NC_013131.1"/>
</dbReference>
<dbReference type="InterPro" id="IPR036390">
    <property type="entry name" value="WH_DNA-bd_sf"/>
</dbReference>
<dbReference type="PANTHER" id="PTHR33164:SF43">
    <property type="entry name" value="HTH-TYPE TRANSCRIPTIONAL REPRESSOR YETL"/>
    <property type="match status" value="1"/>
</dbReference>
<sequence length="162" mass="17957">MDDLQTAPPSLTSLTTYLLSRTGKIARGRLAERFSERGLRLWHHAVLAALADFGPHVQRDLAARLAIDPSDMAKIIDELAGRGTVERARDAADRRRITVTLTDAGRTLLAELDAEADVVQSEVLEPLTKDEREQLHALLGKVFEENNSRRAVDSARPVRRQG</sequence>
<dbReference type="SMART" id="SM00347">
    <property type="entry name" value="HTH_MARR"/>
    <property type="match status" value="1"/>
</dbReference>
<dbReference type="InterPro" id="IPR036388">
    <property type="entry name" value="WH-like_DNA-bd_sf"/>
</dbReference>